<dbReference type="Proteomes" id="UP000018951">
    <property type="component" value="Unassembled WGS sequence"/>
</dbReference>
<evidence type="ECO:0008006" key="3">
    <source>
        <dbReference type="Google" id="ProtNLM"/>
    </source>
</evidence>
<evidence type="ECO:0000313" key="1">
    <source>
        <dbReference type="EMBL" id="ETO91137.1"/>
    </source>
</evidence>
<gene>
    <name evidence="1" type="ORF">P857_623</name>
</gene>
<accession>W2V0F3</accession>
<comment type="caution">
    <text evidence="1">The sequence shown here is derived from an EMBL/GenBank/DDBJ whole genome shotgun (WGS) entry which is preliminary data.</text>
</comment>
<protein>
    <recommendedName>
        <fullName evidence="3">Transposase</fullName>
    </recommendedName>
</protein>
<sequence length="73" mass="8248">MYFKKHKENILVVCADAGYKGDNFPKFSSKSDKFTKSTMTISSRATHKVLARWVVERMFSCLGSAISRATKLP</sequence>
<keyword evidence="2" id="KW-1185">Reference proteome</keyword>
<dbReference type="EMBL" id="AXCJ01000008">
    <property type="protein sequence ID" value="ETO91137.1"/>
    <property type="molecule type" value="Genomic_DNA"/>
</dbReference>
<reference evidence="1 2" key="1">
    <citation type="journal article" date="2013" name="PLoS ONE">
        <title>Bacterial endosymbiosis in a chordate host: long-term co-evolution and conservation of secondary metabolism.</title>
        <authorList>
            <person name="Kwan J.C."/>
            <person name="Schmidt E.W."/>
        </authorList>
    </citation>
    <scope>NUCLEOTIDE SEQUENCE [LARGE SCALE GENOMIC DNA]</scope>
    <source>
        <strain evidence="2">L6</strain>
    </source>
</reference>
<name>W2V0F3_9RICK</name>
<evidence type="ECO:0000313" key="2">
    <source>
        <dbReference type="Proteomes" id="UP000018951"/>
    </source>
</evidence>
<organism evidence="1 2">
    <name type="scientific">Candidatus Xenolissoclinum pacificiensis L6</name>
    <dbReference type="NCBI Taxonomy" id="1401685"/>
    <lineage>
        <taxon>Bacteria</taxon>
        <taxon>Pseudomonadati</taxon>
        <taxon>Pseudomonadota</taxon>
        <taxon>Alphaproteobacteria</taxon>
        <taxon>Rickettsiales</taxon>
        <taxon>Anaplasmataceae</taxon>
        <taxon>Candidatus Xenolissoclinum</taxon>
    </lineage>
</organism>
<proteinExistence type="predicted"/>
<dbReference type="AlphaFoldDB" id="W2V0F3"/>